<dbReference type="AlphaFoldDB" id="A0A9C6U3F2"/>
<keyword evidence="2" id="KW-1185">Reference proteome</keyword>
<feature type="signal peptide" evidence="1">
    <location>
        <begin position="1"/>
        <end position="25"/>
    </location>
</feature>
<organism evidence="2 3">
    <name type="scientific">Frankliniella occidentalis</name>
    <name type="common">Western flower thrips</name>
    <name type="synonym">Euthrips occidentalis</name>
    <dbReference type="NCBI Taxonomy" id="133901"/>
    <lineage>
        <taxon>Eukaryota</taxon>
        <taxon>Metazoa</taxon>
        <taxon>Ecdysozoa</taxon>
        <taxon>Arthropoda</taxon>
        <taxon>Hexapoda</taxon>
        <taxon>Insecta</taxon>
        <taxon>Pterygota</taxon>
        <taxon>Neoptera</taxon>
        <taxon>Paraneoptera</taxon>
        <taxon>Thysanoptera</taxon>
        <taxon>Terebrantia</taxon>
        <taxon>Thripoidea</taxon>
        <taxon>Thripidae</taxon>
        <taxon>Frankliniella</taxon>
    </lineage>
</organism>
<feature type="chain" id="PRO_5039522544" evidence="1">
    <location>
        <begin position="26"/>
        <end position="146"/>
    </location>
</feature>
<reference evidence="3" key="1">
    <citation type="submission" date="2025-08" db="UniProtKB">
        <authorList>
            <consortium name="RefSeq"/>
        </authorList>
    </citation>
    <scope>IDENTIFICATION</scope>
    <source>
        <tissue evidence="3">Whole organism</tissue>
    </source>
</reference>
<dbReference type="GeneID" id="113207586"/>
<accession>A0A9C6U3F2</accession>
<sequence length="146" mass="14450">MATFSWKAAVVATLLLQVALLPAHAAPQGGGGISVYSLTDSNGQQHQGVATLSPQQTQVLVQQNAQQANALFNNSLGGLGAIGNIFSALLGGAGASTIAAAAPAKSVVVAPAPVRPVPVAPAPVVPAPVKPLKGEKRRGCASCSVE</sequence>
<evidence type="ECO:0000313" key="2">
    <source>
        <dbReference type="Proteomes" id="UP000504606"/>
    </source>
</evidence>
<evidence type="ECO:0000256" key="1">
    <source>
        <dbReference type="SAM" id="SignalP"/>
    </source>
</evidence>
<gene>
    <name evidence="3" type="primary">LOC113207586</name>
</gene>
<proteinExistence type="predicted"/>
<evidence type="ECO:0000313" key="3">
    <source>
        <dbReference type="RefSeq" id="XP_052120359.1"/>
    </source>
</evidence>
<name>A0A9C6U3F2_FRAOC</name>
<dbReference type="Proteomes" id="UP000504606">
    <property type="component" value="Unplaced"/>
</dbReference>
<protein>
    <submittedName>
        <fullName evidence="3">Sex-determining transformer protein 1-like isoform X2</fullName>
    </submittedName>
</protein>
<dbReference type="RefSeq" id="XP_052120359.1">
    <property type="nucleotide sequence ID" value="XM_052264399.1"/>
</dbReference>
<keyword evidence="1" id="KW-0732">Signal</keyword>